<name>A0A0D3ES88_9ORYZ</name>
<keyword evidence="3" id="KW-1185">Reference proteome</keyword>
<reference evidence="2" key="1">
    <citation type="journal article" date="2009" name="Rice">
        <title>De Novo Next Generation Sequencing of Plant Genomes.</title>
        <authorList>
            <person name="Rounsley S."/>
            <person name="Marri P.R."/>
            <person name="Yu Y."/>
            <person name="He R."/>
            <person name="Sisneros N."/>
            <person name="Goicoechea J.L."/>
            <person name="Lee S.J."/>
            <person name="Angelova A."/>
            <person name="Kudrna D."/>
            <person name="Luo M."/>
            <person name="Affourtit J."/>
            <person name="Desany B."/>
            <person name="Knight J."/>
            <person name="Niazi F."/>
            <person name="Egholm M."/>
            <person name="Wing R.A."/>
        </authorList>
    </citation>
    <scope>NUCLEOTIDE SEQUENCE [LARGE SCALE GENOMIC DNA]</scope>
    <source>
        <strain evidence="2">cv. IRGC 105608</strain>
    </source>
</reference>
<protein>
    <submittedName>
        <fullName evidence="2">Uncharacterized protein</fullName>
    </submittedName>
</protein>
<evidence type="ECO:0000313" key="3">
    <source>
        <dbReference type="Proteomes" id="UP000026960"/>
    </source>
</evidence>
<sequence>MESAVGGAERSGDKQEAGLRRSGERADEAEKNEGGAKDTERGKKERWGSGGGGAVGARQPHRSAVVAATARADRHPLQPPTLMDLNSSGRGGSEKTAATSGRDHQARV</sequence>
<dbReference type="HOGENOM" id="CLU_2201209_0_0_1"/>
<dbReference type="Gramene" id="OBART01G25830.1">
    <property type="protein sequence ID" value="OBART01G25830.1"/>
    <property type="gene ID" value="OBART01G25830"/>
</dbReference>
<accession>A0A0D3ES88</accession>
<dbReference type="EnsemblPlants" id="OBART01G25830.1">
    <property type="protein sequence ID" value="OBART01G25830.1"/>
    <property type="gene ID" value="OBART01G25830"/>
</dbReference>
<organism evidence="2">
    <name type="scientific">Oryza barthii</name>
    <dbReference type="NCBI Taxonomy" id="65489"/>
    <lineage>
        <taxon>Eukaryota</taxon>
        <taxon>Viridiplantae</taxon>
        <taxon>Streptophyta</taxon>
        <taxon>Embryophyta</taxon>
        <taxon>Tracheophyta</taxon>
        <taxon>Spermatophyta</taxon>
        <taxon>Magnoliopsida</taxon>
        <taxon>Liliopsida</taxon>
        <taxon>Poales</taxon>
        <taxon>Poaceae</taxon>
        <taxon>BOP clade</taxon>
        <taxon>Oryzoideae</taxon>
        <taxon>Oryzeae</taxon>
        <taxon>Oryzinae</taxon>
        <taxon>Oryza</taxon>
    </lineage>
</organism>
<dbReference type="Proteomes" id="UP000026960">
    <property type="component" value="Chromosome 1"/>
</dbReference>
<reference evidence="2" key="2">
    <citation type="submission" date="2015-03" db="UniProtKB">
        <authorList>
            <consortium name="EnsemblPlants"/>
        </authorList>
    </citation>
    <scope>IDENTIFICATION</scope>
</reference>
<feature type="compositionally biased region" description="Basic and acidic residues" evidence="1">
    <location>
        <begin position="10"/>
        <end position="47"/>
    </location>
</feature>
<feature type="region of interest" description="Disordered" evidence="1">
    <location>
        <begin position="1"/>
        <end position="108"/>
    </location>
</feature>
<dbReference type="AlphaFoldDB" id="A0A0D3ES88"/>
<proteinExistence type="predicted"/>
<evidence type="ECO:0000256" key="1">
    <source>
        <dbReference type="SAM" id="MobiDB-lite"/>
    </source>
</evidence>
<dbReference type="PaxDb" id="65489-OBART01G25830.1"/>
<evidence type="ECO:0000313" key="2">
    <source>
        <dbReference type="EnsemblPlants" id="OBART01G25830.1"/>
    </source>
</evidence>